<proteinExistence type="predicted"/>
<dbReference type="InterPro" id="IPR000994">
    <property type="entry name" value="Pept_M24"/>
</dbReference>
<reference evidence="3" key="1">
    <citation type="submission" date="2016-10" db="EMBL/GenBank/DDBJ databases">
        <authorList>
            <person name="Varghese N."/>
            <person name="Submissions S."/>
        </authorList>
    </citation>
    <scope>NUCLEOTIDE SEQUENCE [LARGE SCALE GENOMIC DNA]</scope>
    <source>
        <strain evidence="3">DSM 123</strain>
    </source>
</reference>
<sequence length="453" mass="48997">MKRREFLGLSAAAMLSNLPVADANNTTPAMDATSSNLHLDKAPRLSMTERDRRWKMARDIMKAAGVEGLIVYGDRESSAPAPFSPDSYFTNDRLGSIVVFKGDEPPVVLAFAPMAVSDHMQARLRGDQQWLEPKQIFVGKSGAHLVSLLDRIGLTGKIGVIGLEPYPPFYFDGAIPFGIWNAVREAFPKAEFKPVYREYFMLTAAHSAEELALIRHAAGIGEKMCEAMRVATKPGASEADIVAATTAECLRNAGFTAEVLFGSGREFIGWGPAPWTYRAQPPRIIEEGDVVLAEVFAFYGMYETQHQPAITVGKAHPEFERAAAVARACYEEGLQALRPGRTFGEVVEIMEAPLIASGGWHVHPLIHSINPYGPIGFGSAPGPESLPEASAYGSIGRLPTTWRDLPLQEGMSFAFETNCAFGRHLANLGGTVLVGSDGGIELNSNSTNVMRAG</sequence>
<keyword evidence="2" id="KW-0645">Protease</keyword>
<keyword evidence="3" id="KW-1185">Reference proteome</keyword>
<dbReference type="EMBL" id="FODT01000004">
    <property type="protein sequence ID" value="SEO73562.1"/>
    <property type="molecule type" value="Genomic_DNA"/>
</dbReference>
<dbReference type="GO" id="GO:0004177">
    <property type="term" value="F:aminopeptidase activity"/>
    <property type="evidence" value="ECO:0007669"/>
    <property type="project" value="UniProtKB-KW"/>
</dbReference>
<dbReference type="AlphaFoldDB" id="A0A1H8S4P2"/>
<dbReference type="PANTHER" id="PTHR46112">
    <property type="entry name" value="AMINOPEPTIDASE"/>
    <property type="match status" value="1"/>
</dbReference>
<name>A0A1H8S4P2_9BRAD</name>
<evidence type="ECO:0000313" key="3">
    <source>
        <dbReference type="Proteomes" id="UP000199615"/>
    </source>
</evidence>
<keyword evidence="2" id="KW-0378">Hydrolase</keyword>
<dbReference type="PANTHER" id="PTHR46112:SF2">
    <property type="entry name" value="XAA-PRO AMINOPEPTIDASE P-RELATED"/>
    <property type="match status" value="1"/>
</dbReference>
<evidence type="ECO:0000313" key="2">
    <source>
        <dbReference type="EMBL" id="SEO73562.1"/>
    </source>
</evidence>
<dbReference type="CDD" id="cd01066">
    <property type="entry name" value="APP_MetAP"/>
    <property type="match status" value="1"/>
</dbReference>
<evidence type="ECO:0000259" key="1">
    <source>
        <dbReference type="Pfam" id="PF00557"/>
    </source>
</evidence>
<accession>A0A1H8S4P2</accession>
<dbReference type="InterPro" id="IPR050659">
    <property type="entry name" value="Peptidase_M24B"/>
</dbReference>
<dbReference type="InterPro" id="IPR036005">
    <property type="entry name" value="Creatinase/aminopeptidase-like"/>
</dbReference>
<keyword evidence="2" id="KW-0031">Aminopeptidase</keyword>
<dbReference type="Gene3D" id="3.90.230.10">
    <property type="entry name" value="Creatinase/methionine aminopeptidase superfamily"/>
    <property type="match status" value="1"/>
</dbReference>
<feature type="domain" description="Peptidase M24" evidence="1">
    <location>
        <begin position="213"/>
        <end position="428"/>
    </location>
</feature>
<gene>
    <name evidence="2" type="ORF">SAMN05444123_104268</name>
</gene>
<dbReference type="Proteomes" id="UP000199615">
    <property type="component" value="Unassembled WGS sequence"/>
</dbReference>
<dbReference type="SUPFAM" id="SSF55920">
    <property type="entry name" value="Creatinase/aminopeptidase"/>
    <property type="match status" value="1"/>
</dbReference>
<protein>
    <submittedName>
        <fullName evidence="2">Xaa-Pro aminopeptidase</fullName>
    </submittedName>
</protein>
<organism evidence="2 3">
    <name type="scientific">Rhodopseudomonas pseudopalustris</name>
    <dbReference type="NCBI Taxonomy" id="1513892"/>
    <lineage>
        <taxon>Bacteria</taxon>
        <taxon>Pseudomonadati</taxon>
        <taxon>Pseudomonadota</taxon>
        <taxon>Alphaproteobacteria</taxon>
        <taxon>Hyphomicrobiales</taxon>
        <taxon>Nitrobacteraceae</taxon>
        <taxon>Rhodopseudomonas</taxon>
    </lineage>
</organism>
<dbReference type="RefSeq" id="WP_210185058.1">
    <property type="nucleotide sequence ID" value="NZ_FODT01000004.1"/>
</dbReference>
<dbReference type="Pfam" id="PF00557">
    <property type="entry name" value="Peptidase_M24"/>
    <property type="match status" value="1"/>
</dbReference>